<dbReference type="AlphaFoldDB" id="A0AAE7C2S5"/>
<dbReference type="SUPFAM" id="SSF88713">
    <property type="entry name" value="Glycoside hydrolase/deacetylase"/>
    <property type="match status" value="1"/>
</dbReference>
<evidence type="ECO:0000313" key="2">
    <source>
        <dbReference type="EMBL" id="RPE96094.1"/>
    </source>
</evidence>
<sequence>MIKGFYKRSVLLIFLQIFTLISPLAMAAKLAIVIDDIGYRNKEDSAIYALPQEVAVAIIPSAPFATTRANQAFAQKRDILIHLPMQPQNHLQPIEAGALTIDMDGEKVSRLIQVARNKVPYAIGLNNHMGSRATTDKLLMQHLMQSLSQQQLFFLDSKTAGNSVAAKTAREFGINTLERHIFLDDSDEFADVQKQFNAAIAYARKHGTSVMIGHPRANSIAVLEKGLNNLPADIQLVSVSSLWRGEEVQPAKPFIILFDTEPALTSQPPFDSVPLLRGVPKE</sequence>
<organism evidence="1 4">
    <name type="scientific">Frederiksenia canicola</name>
    <dbReference type="NCBI Taxonomy" id="123824"/>
    <lineage>
        <taxon>Bacteria</taxon>
        <taxon>Pseudomonadati</taxon>
        <taxon>Pseudomonadota</taxon>
        <taxon>Gammaproteobacteria</taxon>
        <taxon>Pasteurellales</taxon>
        <taxon>Pasteurellaceae</taxon>
        <taxon>Frederiksenia</taxon>
    </lineage>
</organism>
<reference evidence="1 4" key="1">
    <citation type="submission" date="2016-03" db="EMBL/GenBank/DDBJ databases">
        <authorList>
            <person name="Hansen M.J."/>
            <person name="Bojesen A.M."/>
            <person name="Planet P."/>
        </authorList>
    </citation>
    <scope>NUCLEOTIDE SEQUENCE [LARGE SCALE GENOMIC DNA]</scope>
    <source>
        <strain evidence="1 4">HPA 21</strain>
    </source>
</reference>
<dbReference type="PANTHER" id="PTHR30105">
    <property type="entry name" value="UNCHARACTERIZED YIBQ-RELATED"/>
    <property type="match status" value="1"/>
</dbReference>
<proteinExistence type="predicted"/>
<dbReference type="Pfam" id="PF04748">
    <property type="entry name" value="Polysacc_deac_2"/>
    <property type="match status" value="1"/>
</dbReference>
<dbReference type="InterPro" id="IPR006837">
    <property type="entry name" value="Divergent_DAC"/>
</dbReference>
<dbReference type="PANTHER" id="PTHR30105:SF2">
    <property type="entry name" value="DIVERGENT POLYSACCHARIDE DEACETYLASE SUPERFAMILY"/>
    <property type="match status" value="1"/>
</dbReference>
<protein>
    <recommendedName>
        <fullName evidence="5">Divergent polysaccharide deacetylase</fullName>
    </recommendedName>
</protein>
<evidence type="ECO:0000313" key="1">
    <source>
        <dbReference type="EMBL" id="QIM65462.1"/>
    </source>
</evidence>
<dbReference type="Proteomes" id="UP000276901">
    <property type="component" value="Unassembled WGS sequence"/>
</dbReference>
<dbReference type="InterPro" id="IPR011330">
    <property type="entry name" value="Glyco_hydro/deAcase_b/a-brl"/>
</dbReference>
<dbReference type="EMBL" id="CP015029">
    <property type="protein sequence ID" value="QIM65462.1"/>
    <property type="molecule type" value="Genomic_DNA"/>
</dbReference>
<accession>A0AAE7C2S5</accession>
<evidence type="ECO:0000313" key="3">
    <source>
        <dbReference type="Proteomes" id="UP000276901"/>
    </source>
</evidence>
<dbReference type="EMBL" id="RKQT01000001">
    <property type="protein sequence ID" value="RPE96094.1"/>
    <property type="molecule type" value="Genomic_DNA"/>
</dbReference>
<dbReference type="KEGG" id="fcl:A4G17_08410"/>
<reference evidence="2 3" key="2">
    <citation type="submission" date="2018-11" db="EMBL/GenBank/DDBJ databases">
        <title>Genomic Encyclopedia of Type Strains, Phase IV (KMG-IV): sequencing the most valuable type-strain genomes for metagenomic binning, comparative biology and taxonomic classification.</title>
        <authorList>
            <person name="Goeker M."/>
        </authorList>
    </citation>
    <scope>NUCLEOTIDE SEQUENCE [LARGE SCALE GENOMIC DNA]</scope>
    <source>
        <strain evidence="2 3">DSM 25797</strain>
    </source>
</reference>
<dbReference type="CDD" id="cd10936">
    <property type="entry name" value="CE4_DAC2"/>
    <property type="match status" value="1"/>
</dbReference>
<dbReference type="Proteomes" id="UP000502287">
    <property type="component" value="Chromosome"/>
</dbReference>
<keyword evidence="3" id="KW-1185">Reference proteome</keyword>
<dbReference type="RefSeq" id="WP_123956011.1">
    <property type="nucleotide sequence ID" value="NZ_CP015029.1"/>
</dbReference>
<evidence type="ECO:0008006" key="5">
    <source>
        <dbReference type="Google" id="ProtNLM"/>
    </source>
</evidence>
<name>A0AAE7C2S5_9PAST</name>
<gene>
    <name evidence="1" type="ORF">A4G17_08410</name>
    <name evidence="2" type="ORF">EDC49_0477</name>
</gene>
<dbReference type="Gene3D" id="3.20.20.370">
    <property type="entry name" value="Glycoside hydrolase/deacetylase"/>
    <property type="match status" value="1"/>
</dbReference>
<dbReference type="GO" id="GO:0005975">
    <property type="term" value="P:carbohydrate metabolic process"/>
    <property type="evidence" value="ECO:0007669"/>
    <property type="project" value="InterPro"/>
</dbReference>
<evidence type="ECO:0000313" key="4">
    <source>
        <dbReference type="Proteomes" id="UP000502287"/>
    </source>
</evidence>